<keyword evidence="1" id="KW-1185">Reference proteome</keyword>
<dbReference type="Proteomes" id="UP000887565">
    <property type="component" value="Unplaced"/>
</dbReference>
<name>A0A915I2D6_ROMCU</name>
<protein>
    <submittedName>
        <fullName evidence="2">Uncharacterized protein</fullName>
    </submittedName>
</protein>
<sequence>MSYYNTPQLTFRQLLDSKCYNQVFKKKKSCGGCIEPFKKDKVDPNKPQCVCYYRGACKKLGDCQKPC</sequence>
<organism evidence="1 2">
    <name type="scientific">Romanomermis culicivorax</name>
    <name type="common">Nematode worm</name>
    <dbReference type="NCBI Taxonomy" id="13658"/>
    <lineage>
        <taxon>Eukaryota</taxon>
        <taxon>Metazoa</taxon>
        <taxon>Ecdysozoa</taxon>
        <taxon>Nematoda</taxon>
        <taxon>Enoplea</taxon>
        <taxon>Dorylaimia</taxon>
        <taxon>Mermithida</taxon>
        <taxon>Mermithoidea</taxon>
        <taxon>Mermithidae</taxon>
        <taxon>Romanomermis</taxon>
    </lineage>
</organism>
<dbReference type="AlphaFoldDB" id="A0A915I2D6"/>
<proteinExistence type="predicted"/>
<reference evidence="2" key="1">
    <citation type="submission" date="2022-11" db="UniProtKB">
        <authorList>
            <consortium name="WormBaseParasite"/>
        </authorList>
    </citation>
    <scope>IDENTIFICATION</scope>
</reference>
<accession>A0A915I2D6</accession>
<evidence type="ECO:0000313" key="2">
    <source>
        <dbReference type="WBParaSite" id="nRc.2.0.1.t07623-RA"/>
    </source>
</evidence>
<dbReference type="WBParaSite" id="nRc.2.0.1.t07623-RA">
    <property type="protein sequence ID" value="nRc.2.0.1.t07623-RA"/>
    <property type="gene ID" value="nRc.2.0.1.g07623"/>
</dbReference>
<evidence type="ECO:0000313" key="1">
    <source>
        <dbReference type="Proteomes" id="UP000887565"/>
    </source>
</evidence>